<keyword evidence="1 9" id="KW-0820">tRNA-binding</keyword>
<dbReference type="Gene3D" id="3.30.56.70">
    <property type="entry name" value="N2,N2-dimethylguanosine tRNA methyltransferase, C-terminal domain"/>
    <property type="match status" value="1"/>
</dbReference>
<dbReference type="GO" id="GO:0160104">
    <property type="term" value="F:tRNA (guanine(26)-N2)-dimethyltransferase activity"/>
    <property type="evidence" value="ECO:0007669"/>
    <property type="project" value="UniProtKB-EC"/>
</dbReference>
<reference evidence="11 12" key="1">
    <citation type="submission" date="2024-10" db="EMBL/GenBank/DDBJ databases">
        <title>Updated reference genomes for cyclostephanoid diatoms.</title>
        <authorList>
            <person name="Roberts W.R."/>
            <person name="Alverson A.J."/>
        </authorList>
    </citation>
    <scope>NUCLEOTIDE SEQUENCE [LARGE SCALE GENOMIC DNA]</scope>
    <source>
        <strain evidence="11 12">AJA228-03</strain>
    </source>
</reference>
<feature type="region of interest" description="Disordered" evidence="10">
    <location>
        <begin position="714"/>
        <end position="742"/>
    </location>
</feature>
<feature type="region of interest" description="Disordered" evidence="10">
    <location>
        <begin position="765"/>
        <end position="799"/>
    </location>
</feature>
<keyword evidence="2 9" id="KW-0489">Methyltransferase</keyword>
<feature type="compositionally biased region" description="Basic and acidic residues" evidence="10">
    <location>
        <begin position="240"/>
        <end position="249"/>
    </location>
</feature>
<name>A0ABD3RVT9_9STRA</name>
<dbReference type="InterPro" id="IPR002905">
    <property type="entry name" value="Trm1"/>
</dbReference>
<dbReference type="Gene3D" id="3.40.50.150">
    <property type="entry name" value="Vaccinia Virus protein VP39"/>
    <property type="match status" value="1"/>
</dbReference>
<feature type="compositionally biased region" description="Basic and acidic residues" evidence="10">
    <location>
        <begin position="549"/>
        <end position="562"/>
    </location>
</feature>
<dbReference type="InterPro" id="IPR042296">
    <property type="entry name" value="tRNA_met_Trm1_C"/>
</dbReference>
<comment type="catalytic activity">
    <reaction evidence="8">
        <text>guanosine(26) in tRNA + 2 S-adenosyl-L-methionine = N(2)-dimethylguanosine(26) in tRNA + 2 S-adenosyl-L-homocysteine + 2 H(+)</text>
        <dbReference type="Rhea" id="RHEA:43140"/>
        <dbReference type="Rhea" id="RHEA-COMP:10359"/>
        <dbReference type="Rhea" id="RHEA-COMP:10360"/>
        <dbReference type="ChEBI" id="CHEBI:15378"/>
        <dbReference type="ChEBI" id="CHEBI:57856"/>
        <dbReference type="ChEBI" id="CHEBI:59789"/>
        <dbReference type="ChEBI" id="CHEBI:74269"/>
        <dbReference type="ChEBI" id="CHEBI:74513"/>
        <dbReference type="EC" id="2.1.1.216"/>
    </reaction>
</comment>
<keyword evidence="12" id="KW-1185">Reference proteome</keyword>
<gene>
    <name evidence="11" type="ORF">ACHAXA_011434</name>
</gene>
<evidence type="ECO:0000256" key="5">
    <source>
        <dbReference type="ARBA" id="ARBA00022694"/>
    </source>
</evidence>
<organism evidence="11 12">
    <name type="scientific">Cyclostephanos tholiformis</name>
    <dbReference type="NCBI Taxonomy" id="382380"/>
    <lineage>
        <taxon>Eukaryota</taxon>
        <taxon>Sar</taxon>
        <taxon>Stramenopiles</taxon>
        <taxon>Ochrophyta</taxon>
        <taxon>Bacillariophyta</taxon>
        <taxon>Coscinodiscophyceae</taxon>
        <taxon>Thalassiosirophycidae</taxon>
        <taxon>Stephanodiscales</taxon>
        <taxon>Stephanodiscaceae</taxon>
        <taxon>Cyclostephanos</taxon>
    </lineage>
</organism>
<evidence type="ECO:0000256" key="2">
    <source>
        <dbReference type="ARBA" id="ARBA00022603"/>
    </source>
</evidence>
<dbReference type="PANTHER" id="PTHR10631:SF3">
    <property type="entry name" value="TRNA (GUANINE(26)-N(2))-DIMETHYLTRANSFERASE"/>
    <property type="match status" value="1"/>
</dbReference>
<feature type="compositionally biased region" description="Low complexity" evidence="10">
    <location>
        <begin position="13"/>
        <end position="24"/>
    </location>
</feature>
<keyword evidence="5 9" id="KW-0819">tRNA processing</keyword>
<evidence type="ECO:0000313" key="11">
    <source>
        <dbReference type="EMBL" id="KAL3816334.1"/>
    </source>
</evidence>
<evidence type="ECO:0000256" key="4">
    <source>
        <dbReference type="ARBA" id="ARBA00022691"/>
    </source>
</evidence>
<evidence type="ECO:0000256" key="9">
    <source>
        <dbReference type="PROSITE-ProRule" id="PRU00958"/>
    </source>
</evidence>
<dbReference type="PANTHER" id="PTHR10631">
    <property type="entry name" value="N 2 ,N 2 -DIMETHYLGUANOSINE TRNA METHYLTRANSFERASE"/>
    <property type="match status" value="1"/>
</dbReference>
<keyword evidence="4 9" id="KW-0949">S-adenosyl-L-methionine</keyword>
<dbReference type="InterPro" id="IPR029063">
    <property type="entry name" value="SAM-dependent_MTases_sf"/>
</dbReference>
<evidence type="ECO:0000256" key="1">
    <source>
        <dbReference type="ARBA" id="ARBA00022555"/>
    </source>
</evidence>
<dbReference type="PROSITE" id="PS51626">
    <property type="entry name" value="SAM_MT_TRM1"/>
    <property type="match status" value="1"/>
</dbReference>
<evidence type="ECO:0000256" key="10">
    <source>
        <dbReference type="SAM" id="MobiDB-lite"/>
    </source>
</evidence>
<comment type="caution">
    <text evidence="11">The sequence shown here is derived from an EMBL/GenBank/DDBJ whole genome shotgun (WGS) entry which is preliminary data.</text>
</comment>
<keyword evidence="6 9" id="KW-0694">RNA-binding</keyword>
<sequence length="799" mass="86889">MRRAAAPLKLITSSPSSSPSSSSSFLRGSGCRRRQLPYLFSSSLSSSSSSSSSRRDQGRQPSPSPLASFRDRLRRTADSNGIDPSILGDLHTGGGTMMSTTHHGVDVPPPPRRDETMVGGGGGGGGSAGGVVDENIAASSSVSIDVPDGHELITEGQITMLYPKVENSVFYNPVQVQNRDLSVLMLGMYAERRMERSWTTRKRKEIRRRMMREGEEGGGEDGKKNDGGGEVGDATGSGTKETKDERRARHAKFERDLEALVASEKSSIDFVQITRGSSNTLDGMSIFEALAASGLRSLRYWKEVPGIRSIVVNDIDPVAVDMAKENVIRNGLADDLVVGCDDDDDDMKEKDSISMNCSHNTRVRPRGIRLQVGDATHEMYVSRLPPKLQSNQYNHTQFHHQTPQFDVIDLDPYGSAAPFVDAAMQSIADGGLLAVTCTDMAALGGSHPETCYGRYGAMPIQRAGYLQELALRILLYHLSVVAGRYGRTIRPVLSVGMAFYCRVFVEVYDDKAGVNNLALSHGHLFQSIRCSSFHVTPVATNDYVSAQRRGNDGTEAKDDGKKSNVYRNGRGPCDEQVCGETGGPYKVGGPMWIGPLHDVDVVNDAIERLEAARANGGINPSGGSPVHPLHTSTTLHGLLVSVSEELQDVPLYHLLPSLCSSVNSATIPMTVFKAALVNAGYRVSAYHKEPQAVKTDAPNHVVWDVVRAWCKEHPPHKRKESKKHREGEEQGTSAPPETNADIATKILSSDIRTEINFTIPEEFGAERKKAKRWALNPSANWGPKKAASGRNKRKQDSLS</sequence>
<dbReference type="GO" id="GO:0032259">
    <property type="term" value="P:methylation"/>
    <property type="evidence" value="ECO:0007669"/>
    <property type="project" value="UniProtKB-UniRule"/>
</dbReference>
<feature type="region of interest" description="Disordered" evidence="10">
    <location>
        <begin position="209"/>
        <end position="249"/>
    </location>
</feature>
<evidence type="ECO:0000256" key="7">
    <source>
        <dbReference type="ARBA" id="ARBA00039099"/>
    </source>
</evidence>
<evidence type="ECO:0000256" key="6">
    <source>
        <dbReference type="ARBA" id="ARBA00022884"/>
    </source>
</evidence>
<feature type="region of interest" description="Disordered" evidence="10">
    <location>
        <begin position="545"/>
        <end position="568"/>
    </location>
</feature>
<dbReference type="GO" id="GO:0008033">
    <property type="term" value="P:tRNA processing"/>
    <property type="evidence" value="ECO:0007669"/>
    <property type="project" value="UniProtKB-UniRule"/>
</dbReference>
<evidence type="ECO:0000256" key="8">
    <source>
        <dbReference type="ARBA" id="ARBA00051897"/>
    </source>
</evidence>
<dbReference type="AlphaFoldDB" id="A0ABD3RVT9"/>
<feature type="compositionally biased region" description="Low complexity" evidence="10">
    <location>
        <begin position="41"/>
        <end position="52"/>
    </location>
</feature>
<evidence type="ECO:0000256" key="3">
    <source>
        <dbReference type="ARBA" id="ARBA00022679"/>
    </source>
</evidence>
<keyword evidence="3 9" id="KW-0808">Transferase</keyword>
<dbReference type="GO" id="GO:0000049">
    <property type="term" value="F:tRNA binding"/>
    <property type="evidence" value="ECO:0007669"/>
    <property type="project" value="UniProtKB-UniRule"/>
</dbReference>
<feature type="compositionally biased region" description="Basic and acidic residues" evidence="10">
    <location>
        <begin position="211"/>
        <end position="227"/>
    </location>
</feature>
<comment type="similarity">
    <text evidence="9">Belongs to the class I-like SAM-binding methyltransferase superfamily. Trm1 family.</text>
</comment>
<feature type="region of interest" description="Disordered" evidence="10">
    <location>
        <begin position="1"/>
        <end position="111"/>
    </location>
</feature>
<dbReference type="EC" id="2.1.1.216" evidence="7"/>
<protein>
    <recommendedName>
        <fullName evidence="7">tRNA (guanine(26)-N(2))-dimethyltransferase</fullName>
        <ecNumber evidence="7">2.1.1.216</ecNumber>
    </recommendedName>
</protein>
<dbReference type="Pfam" id="PF02005">
    <property type="entry name" value="TRM"/>
    <property type="match status" value="2"/>
</dbReference>
<dbReference type="SUPFAM" id="SSF53335">
    <property type="entry name" value="S-adenosyl-L-methionine-dependent methyltransferases"/>
    <property type="match status" value="1"/>
</dbReference>
<dbReference type="FunFam" id="3.30.56.70:FF:000001">
    <property type="entry name" value="tRNA (guanine(26)-N(2))-dimethyltransferase"/>
    <property type="match status" value="1"/>
</dbReference>
<accession>A0ABD3RVT9</accession>
<proteinExistence type="inferred from homology"/>
<dbReference type="EMBL" id="JALLPB020000153">
    <property type="protein sequence ID" value="KAL3816334.1"/>
    <property type="molecule type" value="Genomic_DNA"/>
</dbReference>
<evidence type="ECO:0000313" key="12">
    <source>
        <dbReference type="Proteomes" id="UP001530377"/>
    </source>
</evidence>
<dbReference type="Proteomes" id="UP001530377">
    <property type="component" value="Unassembled WGS sequence"/>
</dbReference>